<evidence type="ECO:0000313" key="5">
    <source>
        <dbReference type="Proteomes" id="UP001632038"/>
    </source>
</evidence>
<name>A0ABD3CNJ7_9LAMI</name>
<evidence type="ECO:0000259" key="2">
    <source>
        <dbReference type="Pfam" id="PF08646"/>
    </source>
</evidence>
<dbReference type="InterPro" id="IPR027417">
    <property type="entry name" value="P-loop_NTPase"/>
</dbReference>
<dbReference type="InterPro" id="IPR049163">
    <property type="entry name" value="Pif1-like_2B_dom"/>
</dbReference>
<dbReference type="Gene3D" id="2.40.50.140">
    <property type="entry name" value="Nucleic acid-binding proteins"/>
    <property type="match status" value="2"/>
</dbReference>
<reference evidence="5" key="1">
    <citation type="journal article" date="2024" name="IScience">
        <title>Strigolactones Initiate the Formation of Haustorium-like Structures in Castilleja.</title>
        <authorList>
            <person name="Buerger M."/>
            <person name="Peterson D."/>
            <person name="Chory J."/>
        </authorList>
    </citation>
    <scope>NUCLEOTIDE SEQUENCE [LARGE SCALE GENOMIC DNA]</scope>
</reference>
<evidence type="ECO:0000259" key="3">
    <source>
        <dbReference type="Pfam" id="PF21530"/>
    </source>
</evidence>
<comment type="caution">
    <text evidence="4">The sequence shown here is derived from an EMBL/GenBank/DDBJ whole genome shotgun (WGS) entry which is preliminary data.</text>
</comment>
<dbReference type="CDD" id="cd18809">
    <property type="entry name" value="SF1_C_RecD"/>
    <property type="match status" value="1"/>
</dbReference>
<evidence type="ECO:0000313" key="4">
    <source>
        <dbReference type="EMBL" id="KAL3630167.1"/>
    </source>
</evidence>
<feature type="domain" description="Replication factor A C-terminal" evidence="2">
    <location>
        <begin position="484"/>
        <end position="602"/>
    </location>
</feature>
<protein>
    <recommendedName>
        <fullName evidence="6">ATP-dependent DNA helicase</fullName>
    </recommendedName>
</protein>
<dbReference type="InterPro" id="IPR012340">
    <property type="entry name" value="NA-bd_OB-fold"/>
</dbReference>
<proteinExistence type="predicted"/>
<dbReference type="AlphaFoldDB" id="A0ABD3CNJ7"/>
<dbReference type="PANTHER" id="PTHR23274:SF51">
    <property type="entry name" value="OS03G0423850 PROTEIN"/>
    <property type="match status" value="1"/>
</dbReference>
<feature type="compositionally biased region" description="Polar residues" evidence="1">
    <location>
        <begin position="613"/>
        <end position="626"/>
    </location>
</feature>
<dbReference type="PANTHER" id="PTHR23274">
    <property type="entry name" value="DNA HELICASE-RELATED"/>
    <property type="match status" value="1"/>
</dbReference>
<dbReference type="Gene3D" id="3.40.50.300">
    <property type="entry name" value="P-loop containing nucleotide triphosphate hydrolases"/>
    <property type="match status" value="1"/>
</dbReference>
<gene>
    <name evidence="4" type="ORF">CASFOL_023151</name>
</gene>
<dbReference type="FunFam" id="3.40.50.300:FF:002884">
    <property type="entry name" value="ATP-dependent DNA helicase"/>
    <property type="match status" value="1"/>
</dbReference>
<dbReference type="SUPFAM" id="SSF52540">
    <property type="entry name" value="P-loop containing nucleoside triphosphate hydrolases"/>
    <property type="match status" value="1"/>
</dbReference>
<evidence type="ECO:0008006" key="6">
    <source>
        <dbReference type="Google" id="ProtNLM"/>
    </source>
</evidence>
<evidence type="ECO:0000256" key="1">
    <source>
        <dbReference type="SAM" id="MobiDB-lite"/>
    </source>
</evidence>
<dbReference type="Proteomes" id="UP001632038">
    <property type="component" value="Unassembled WGS sequence"/>
</dbReference>
<keyword evidence="5" id="KW-1185">Reference proteome</keyword>
<organism evidence="4 5">
    <name type="scientific">Castilleja foliolosa</name>
    <dbReference type="NCBI Taxonomy" id="1961234"/>
    <lineage>
        <taxon>Eukaryota</taxon>
        <taxon>Viridiplantae</taxon>
        <taxon>Streptophyta</taxon>
        <taxon>Embryophyta</taxon>
        <taxon>Tracheophyta</taxon>
        <taxon>Spermatophyta</taxon>
        <taxon>Magnoliopsida</taxon>
        <taxon>eudicotyledons</taxon>
        <taxon>Gunneridae</taxon>
        <taxon>Pentapetalae</taxon>
        <taxon>asterids</taxon>
        <taxon>lamiids</taxon>
        <taxon>Lamiales</taxon>
        <taxon>Orobanchaceae</taxon>
        <taxon>Pedicularideae</taxon>
        <taxon>Castillejinae</taxon>
        <taxon>Castilleja</taxon>
    </lineage>
</organism>
<dbReference type="InterPro" id="IPR013955">
    <property type="entry name" value="Rep_factor-A_C"/>
</dbReference>
<dbReference type="EMBL" id="JAVIJP010000032">
    <property type="protein sequence ID" value="KAL3630167.1"/>
    <property type="molecule type" value="Genomic_DNA"/>
</dbReference>
<feature type="compositionally biased region" description="Basic and acidic residues" evidence="1">
    <location>
        <begin position="646"/>
        <end position="657"/>
    </location>
</feature>
<accession>A0ABD3CNJ7</accession>
<feature type="region of interest" description="Disordered" evidence="1">
    <location>
        <begin position="613"/>
        <end position="666"/>
    </location>
</feature>
<feature type="domain" description="DNA helicase Pif1-like 2B" evidence="3">
    <location>
        <begin position="29"/>
        <end position="75"/>
    </location>
</feature>
<feature type="compositionally biased region" description="Low complexity" evidence="1">
    <location>
        <begin position="627"/>
        <end position="644"/>
    </location>
</feature>
<sequence length="683" mass="76784">MVQKEGQKVVQKVTIQGTQADTEALYPLEYLNQLTFPGIPPHELTLKINAPVILIRNINQTLGLCNGTRLIVSQLLSRIIEAEIITGSSVGTRVYIPRIKFVHNSQDLPFIFTRRQFLIKLCYAMTINKSQGQSLNRIGVYLPKPVFTHGQLYVALSRATSPTSLKILIDATNQSSSDTTNNVVFADFMDEVNIRDITERQRPGVIEIRVLRKWISKGKKEELCYQLVDAYEDCIEAVVEVKHVEPFDSIIRLQCCYRVSGYICTGPRMYMATADHRASLVIGQKAKFDPLCSCDLRKLFVFENVHYSGLGSRFVVVRNPGRDTLTDSNIPTAYFQFATYETIRKRIKETKILTDYIGRVEKNSILSTRTGKQLRKTRTRDEMGREVEITLRPETRHLIGDDVGPGDIVVVGSTVVTEHNGLLQLESTYLTTVEVNPDMPQTIEYVHRLRALPSIPLAETQGKKVTILELKLSSQQNIQTSRNFVCEAQIKEVHGDRGWFYVLCSKCSSKLFSELHDGELSFVCKDDDEITLIFRYSVNATIVDETGSMEAVFFNESIQALLNIACKDMVTKHADSTNPRAVPQQLRSVIDKPSLLHVTLKNDGKLVVNNASGITTTTSDQPTGNLPGTSTFTPTTPAPKSSTSKRPLEESPGKEDETSIDNNDLEEKRARELIEENIKKIFL</sequence>
<dbReference type="Pfam" id="PF08646">
    <property type="entry name" value="Rep_fac-A_C"/>
    <property type="match status" value="1"/>
</dbReference>
<dbReference type="SUPFAM" id="SSF50249">
    <property type="entry name" value="Nucleic acid-binding proteins"/>
    <property type="match status" value="2"/>
</dbReference>
<dbReference type="Pfam" id="PF21530">
    <property type="entry name" value="Pif1_2B_dom"/>
    <property type="match status" value="1"/>
</dbReference>